<dbReference type="PANTHER" id="PTHR15503">
    <property type="entry name" value="LDOC1 RELATED"/>
    <property type="match status" value="1"/>
</dbReference>
<dbReference type="Gene3D" id="3.30.70.270">
    <property type="match status" value="1"/>
</dbReference>
<dbReference type="Pfam" id="PF03732">
    <property type="entry name" value="Retrotrans_gag"/>
    <property type="match status" value="1"/>
</dbReference>
<dbReference type="InterPro" id="IPR043502">
    <property type="entry name" value="DNA/RNA_pol_sf"/>
</dbReference>
<dbReference type="InterPro" id="IPR032567">
    <property type="entry name" value="RTL1-rel"/>
</dbReference>
<dbReference type="InterPro" id="IPR021109">
    <property type="entry name" value="Peptidase_aspartic_dom_sf"/>
</dbReference>
<keyword evidence="2" id="KW-0808">Transferase</keyword>
<dbReference type="InterPro" id="IPR005162">
    <property type="entry name" value="Retrotrans_gag_dom"/>
</dbReference>
<evidence type="ECO:0000256" key="7">
    <source>
        <dbReference type="ARBA" id="ARBA00022918"/>
    </source>
</evidence>
<proteinExistence type="predicted"/>
<feature type="domain" description="Reverse transcriptase" evidence="8">
    <location>
        <begin position="540"/>
        <end position="631"/>
    </location>
</feature>
<keyword evidence="11" id="KW-1185">Reference proteome</keyword>
<feature type="domain" description="Retrotransposon gag" evidence="9">
    <location>
        <begin position="42"/>
        <end position="130"/>
    </location>
</feature>
<evidence type="ECO:0000256" key="4">
    <source>
        <dbReference type="ARBA" id="ARBA00022722"/>
    </source>
</evidence>
<keyword evidence="4" id="KW-0540">Nuclease</keyword>
<accession>A0A2I0ACW6</accession>
<dbReference type="EMBL" id="KZ451999">
    <property type="protein sequence ID" value="PKA53356.1"/>
    <property type="molecule type" value="Genomic_DNA"/>
</dbReference>
<dbReference type="GO" id="GO:0006508">
    <property type="term" value="P:proteolysis"/>
    <property type="evidence" value="ECO:0007669"/>
    <property type="project" value="UniProtKB-KW"/>
</dbReference>
<keyword evidence="1" id="KW-0645">Protease</keyword>
<dbReference type="CDD" id="cd01647">
    <property type="entry name" value="RT_LTR"/>
    <property type="match status" value="1"/>
</dbReference>
<dbReference type="InterPro" id="IPR000477">
    <property type="entry name" value="RT_dom"/>
</dbReference>
<evidence type="ECO:0000313" key="10">
    <source>
        <dbReference type="EMBL" id="PKA53356.1"/>
    </source>
</evidence>
<reference evidence="10 11" key="1">
    <citation type="journal article" date="2017" name="Nature">
        <title>The Apostasia genome and the evolution of orchids.</title>
        <authorList>
            <person name="Zhang G.Q."/>
            <person name="Liu K.W."/>
            <person name="Li Z."/>
            <person name="Lohaus R."/>
            <person name="Hsiao Y.Y."/>
            <person name="Niu S.C."/>
            <person name="Wang J.Y."/>
            <person name="Lin Y.C."/>
            <person name="Xu Q."/>
            <person name="Chen L.J."/>
            <person name="Yoshida K."/>
            <person name="Fujiwara S."/>
            <person name="Wang Z.W."/>
            <person name="Zhang Y.Q."/>
            <person name="Mitsuda N."/>
            <person name="Wang M."/>
            <person name="Liu G.H."/>
            <person name="Pecoraro L."/>
            <person name="Huang H.X."/>
            <person name="Xiao X.J."/>
            <person name="Lin M."/>
            <person name="Wu X.Y."/>
            <person name="Wu W.L."/>
            <person name="Chen Y.Y."/>
            <person name="Chang S.B."/>
            <person name="Sakamoto S."/>
            <person name="Ohme-Takagi M."/>
            <person name="Yagi M."/>
            <person name="Zeng S.J."/>
            <person name="Shen C.Y."/>
            <person name="Yeh C.M."/>
            <person name="Luo Y.B."/>
            <person name="Tsai W.C."/>
            <person name="Van de Peer Y."/>
            <person name="Liu Z.J."/>
        </authorList>
    </citation>
    <scope>NUCLEOTIDE SEQUENCE [LARGE SCALE GENOMIC DNA]</scope>
    <source>
        <strain evidence="11">cv. Shenzhen</strain>
        <tissue evidence="10">Stem</tissue>
    </source>
</reference>
<dbReference type="FunFam" id="3.10.10.10:FF:000007">
    <property type="entry name" value="Retrovirus-related Pol polyprotein from transposon 17.6-like Protein"/>
    <property type="match status" value="1"/>
</dbReference>
<dbReference type="InterPro" id="IPR043128">
    <property type="entry name" value="Rev_trsase/Diguanyl_cyclase"/>
</dbReference>
<evidence type="ECO:0000259" key="9">
    <source>
        <dbReference type="Pfam" id="PF03732"/>
    </source>
</evidence>
<dbReference type="SUPFAM" id="SSF56672">
    <property type="entry name" value="DNA/RNA polymerases"/>
    <property type="match status" value="1"/>
</dbReference>
<evidence type="ECO:0000256" key="6">
    <source>
        <dbReference type="ARBA" id="ARBA00022801"/>
    </source>
</evidence>
<keyword evidence="5" id="KW-0255">Endonuclease</keyword>
<keyword evidence="3" id="KW-0548">Nucleotidyltransferase</keyword>
<name>A0A2I0ACW6_9ASPA</name>
<keyword evidence="6" id="KW-0378">Hydrolase</keyword>
<dbReference type="Proteomes" id="UP000236161">
    <property type="component" value="Unassembled WGS sequence"/>
</dbReference>
<organism evidence="10 11">
    <name type="scientific">Apostasia shenzhenica</name>
    <dbReference type="NCBI Taxonomy" id="1088818"/>
    <lineage>
        <taxon>Eukaryota</taxon>
        <taxon>Viridiplantae</taxon>
        <taxon>Streptophyta</taxon>
        <taxon>Embryophyta</taxon>
        <taxon>Tracheophyta</taxon>
        <taxon>Spermatophyta</taxon>
        <taxon>Magnoliopsida</taxon>
        <taxon>Liliopsida</taxon>
        <taxon>Asparagales</taxon>
        <taxon>Orchidaceae</taxon>
        <taxon>Apostasioideae</taxon>
        <taxon>Apostasia</taxon>
    </lineage>
</organism>
<dbReference type="Gene3D" id="3.10.10.10">
    <property type="entry name" value="HIV Type 1 Reverse Transcriptase, subunit A, domain 1"/>
    <property type="match status" value="1"/>
</dbReference>
<dbReference type="AlphaFoldDB" id="A0A2I0ACW6"/>
<gene>
    <name evidence="10" type="ORF">AXF42_Ash010086</name>
</gene>
<evidence type="ECO:0000259" key="8">
    <source>
        <dbReference type="Pfam" id="PF00078"/>
    </source>
</evidence>
<dbReference type="PANTHER" id="PTHR15503:SF43">
    <property type="entry name" value="REVERSE TRANSCRIPTASE RNASE H-LIKE DOMAIN-CONTAINING PROTEIN"/>
    <property type="match status" value="1"/>
</dbReference>
<dbReference type="CDD" id="cd00303">
    <property type="entry name" value="retropepsin_like"/>
    <property type="match status" value="1"/>
</dbReference>
<dbReference type="Pfam" id="PF08284">
    <property type="entry name" value="RVP_2"/>
    <property type="match status" value="1"/>
</dbReference>
<dbReference type="GO" id="GO:0008233">
    <property type="term" value="F:peptidase activity"/>
    <property type="evidence" value="ECO:0007669"/>
    <property type="project" value="UniProtKB-KW"/>
</dbReference>
<dbReference type="GO" id="GO:0003964">
    <property type="term" value="F:RNA-directed DNA polymerase activity"/>
    <property type="evidence" value="ECO:0007669"/>
    <property type="project" value="UniProtKB-KW"/>
</dbReference>
<dbReference type="Gene3D" id="2.40.70.10">
    <property type="entry name" value="Acid Proteases"/>
    <property type="match status" value="1"/>
</dbReference>
<dbReference type="Pfam" id="PF00078">
    <property type="entry name" value="RVT_1"/>
    <property type="match status" value="1"/>
</dbReference>
<evidence type="ECO:0000256" key="5">
    <source>
        <dbReference type="ARBA" id="ARBA00022759"/>
    </source>
</evidence>
<dbReference type="OrthoDB" id="691090at2759"/>
<dbReference type="GO" id="GO:0004519">
    <property type="term" value="F:endonuclease activity"/>
    <property type="evidence" value="ECO:0007669"/>
    <property type="project" value="UniProtKB-KW"/>
</dbReference>
<evidence type="ECO:0000256" key="1">
    <source>
        <dbReference type="ARBA" id="ARBA00022670"/>
    </source>
</evidence>
<protein>
    <submittedName>
        <fullName evidence="10">RNA-directed DNA polymerase like</fullName>
    </submittedName>
</protein>
<evidence type="ECO:0000256" key="3">
    <source>
        <dbReference type="ARBA" id="ARBA00022695"/>
    </source>
</evidence>
<evidence type="ECO:0000256" key="2">
    <source>
        <dbReference type="ARBA" id="ARBA00022679"/>
    </source>
</evidence>
<evidence type="ECO:0000313" key="11">
    <source>
        <dbReference type="Proteomes" id="UP000236161"/>
    </source>
</evidence>
<dbReference type="SUPFAM" id="SSF50630">
    <property type="entry name" value="Acid proteases"/>
    <property type="match status" value="1"/>
</dbReference>
<sequence length="635" mass="72876">MQSRLPKLEFPKFNGDDVKGWLFRAERFFRLAGTAAESKVELASLYLEGKALVWHQTLIQYQEPKMDWSDFKEAMLERFGPLYDDPMSEIMKLRQEGDVQEYQETFDILHLRAKLSQEQAISCFLTGLKEEIQHAIRILKPQNLREAYHLAKVQEASMNALSKRLKVPSKGIPAMQLPPLLPTPSKGFSSSSVNFGNTNRKPQQEKNISTLSQSYVEDRRAKGLCFWCDEKFVRGHKCARKSLNLVEVEGSEILEGSKEEVDSEGEPSVHISLNALTGIPSFYTMAVEGLVQTHKIHILMDSGSTHNFINPEVLKWAEQQCEVIPTQQITLATGTQSSANYIVRNFKWKMQEVEFQTNALVLDLGSYDMVLGVQWLSTLGAIHWDFQKMLMKFSYQGKMMILKGAKKTYIQLISCKQLSKNLSASSLIIPKQLYELEVPQTGKSRENQHSTWDRQASRQRQIQTLLKVYLKVFSAPKGLPPSRGEDHSIVLLEGTPPINVRPYRYPFVQKAELERLIKEMEELGIIRESHSPFSSPVILVKKKDGTWRLCVDYRELNSKTVKDKFPIPVIEELLDELYGAEWFSKLDLRTGYWQIRVRPEDIAKTAFRTHHGHYEFLVMPFGLTNAPINISMCHE</sequence>
<keyword evidence="7 10" id="KW-0695">RNA-directed DNA polymerase</keyword>